<evidence type="ECO:0000259" key="2">
    <source>
        <dbReference type="Pfam" id="PF06722"/>
    </source>
</evidence>
<keyword evidence="4" id="KW-1185">Reference proteome</keyword>
<comment type="caution">
    <text evidence="3">The sequence shown here is derived from an EMBL/GenBank/DDBJ whole genome shotgun (WGS) entry which is preliminary data.</text>
</comment>
<dbReference type="Gene3D" id="3.40.50.2000">
    <property type="entry name" value="Glycogen Phosphorylase B"/>
    <property type="match status" value="1"/>
</dbReference>
<feature type="domain" description="Erythromycin biosynthesis protein CIII-like C-terminal" evidence="2">
    <location>
        <begin position="33"/>
        <end position="134"/>
    </location>
</feature>
<dbReference type="GO" id="GO:0016757">
    <property type="term" value="F:glycosyltransferase activity"/>
    <property type="evidence" value="ECO:0007669"/>
    <property type="project" value="UniProtKB-ARBA"/>
</dbReference>
<feature type="region of interest" description="Disordered" evidence="1">
    <location>
        <begin position="118"/>
        <end position="142"/>
    </location>
</feature>
<dbReference type="SUPFAM" id="SSF53756">
    <property type="entry name" value="UDP-Glycosyltransferase/glycogen phosphorylase"/>
    <property type="match status" value="1"/>
</dbReference>
<organism evidence="3 4">
    <name type="scientific">Paractinoplanes tereljensis</name>
    <dbReference type="NCBI Taxonomy" id="571912"/>
    <lineage>
        <taxon>Bacteria</taxon>
        <taxon>Bacillati</taxon>
        <taxon>Actinomycetota</taxon>
        <taxon>Actinomycetes</taxon>
        <taxon>Micromonosporales</taxon>
        <taxon>Micromonosporaceae</taxon>
        <taxon>Paractinoplanes</taxon>
    </lineage>
</organism>
<sequence length="142" mass="15039">MERAAREAGVTLWCVVRANGPVRRSDAAELFTFTYLPFEQLLEHAAGLILHGGQGSALAALRYGVPSLAIPGRHYERRYNSERIAALGAGLHGQLTDLRTGRLTTILAQMLAGGSMAENARRAGTSTPAGRPEPVAASSGSR</sequence>
<accession>A0A919NTD1</accession>
<proteinExistence type="predicted"/>
<reference evidence="3" key="1">
    <citation type="submission" date="2021-01" db="EMBL/GenBank/DDBJ databases">
        <title>Whole genome shotgun sequence of Actinoplanes tereljensis NBRC 105297.</title>
        <authorList>
            <person name="Komaki H."/>
            <person name="Tamura T."/>
        </authorList>
    </citation>
    <scope>NUCLEOTIDE SEQUENCE</scope>
    <source>
        <strain evidence="3">NBRC 105297</strain>
    </source>
</reference>
<evidence type="ECO:0000313" key="3">
    <source>
        <dbReference type="EMBL" id="GIF23432.1"/>
    </source>
</evidence>
<dbReference type="AlphaFoldDB" id="A0A919NTD1"/>
<protein>
    <recommendedName>
        <fullName evidence="2">Erythromycin biosynthesis protein CIII-like C-terminal domain-containing protein</fullName>
    </recommendedName>
</protein>
<evidence type="ECO:0000313" key="4">
    <source>
        <dbReference type="Proteomes" id="UP000623608"/>
    </source>
</evidence>
<dbReference type="InterPro" id="IPR010610">
    <property type="entry name" value="EryCIII-like_C"/>
</dbReference>
<dbReference type="Proteomes" id="UP000623608">
    <property type="component" value="Unassembled WGS sequence"/>
</dbReference>
<name>A0A919NTD1_9ACTN</name>
<evidence type="ECO:0000256" key="1">
    <source>
        <dbReference type="SAM" id="MobiDB-lite"/>
    </source>
</evidence>
<dbReference type="Pfam" id="PF06722">
    <property type="entry name" value="EryCIII-like_C"/>
    <property type="match status" value="1"/>
</dbReference>
<dbReference type="EMBL" id="BOMY01000040">
    <property type="protein sequence ID" value="GIF23432.1"/>
    <property type="molecule type" value="Genomic_DNA"/>
</dbReference>
<gene>
    <name evidence="3" type="ORF">Ate02nite_61620</name>
</gene>
<dbReference type="RefSeq" id="WP_203811334.1">
    <property type="nucleotide sequence ID" value="NZ_BOMY01000040.1"/>
</dbReference>